<name>A0A1M5LQK3_9FLAO</name>
<organism evidence="2 3">
    <name type="scientific">Chryseobacterium vrystaatense</name>
    <dbReference type="NCBI Taxonomy" id="307480"/>
    <lineage>
        <taxon>Bacteria</taxon>
        <taxon>Pseudomonadati</taxon>
        <taxon>Bacteroidota</taxon>
        <taxon>Flavobacteriia</taxon>
        <taxon>Flavobacteriales</taxon>
        <taxon>Weeksellaceae</taxon>
        <taxon>Chryseobacterium group</taxon>
        <taxon>Chryseobacterium</taxon>
    </lineage>
</organism>
<reference evidence="3" key="1">
    <citation type="submission" date="2016-11" db="EMBL/GenBank/DDBJ databases">
        <authorList>
            <person name="Varghese N."/>
            <person name="Submissions S."/>
        </authorList>
    </citation>
    <scope>NUCLEOTIDE SEQUENCE [LARGE SCALE GENOMIC DNA]</scope>
    <source>
        <strain evidence="3">YR203</strain>
    </source>
</reference>
<evidence type="ECO:0000313" key="2">
    <source>
        <dbReference type="EMBL" id="SHG67246.1"/>
    </source>
</evidence>
<evidence type="ECO:0000313" key="3">
    <source>
        <dbReference type="Proteomes" id="UP000184108"/>
    </source>
</evidence>
<dbReference type="RefSeq" id="WP_073175449.1">
    <property type="nucleotide sequence ID" value="NZ_FQVE01000007.1"/>
</dbReference>
<evidence type="ECO:0000256" key="1">
    <source>
        <dbReference type="SAM" id="SignalP"/>
    </source>
</evidence>
<protein>
    <submittedName>
        <fullName evidence="2">Uncharacterized protein</fullName>
    </submittedName>
</protein>
<dbReference type="EMBL" id="FQVE01000007">
    <property type="protein sequence ID" value="SHG67246.1"/>
    <property type="molecule type" value="Genomic_DNA"/>
</dbReference>
<gene>
    <name evidence="2" type="ORF">SAMN02787073_4623</name>
</gene>
<feature type="signal peptide" evidence="1">
    <location>
        <begin position="1"/>
        <end position="19"/>
    </location>
</feature>
<dbReference type="Proteomes" id="UP000184108">
    <property type="component" value="Unassembled WGS sequence"/>
</dbReference>
<feature type="chain" id="PRO_5009912119" evidence="1">
    <location>
        <begin position="20"/>
        <end position="162"/>
    </location>
</feature>
<keyword evidence="1" id="KW-0732">Signal</keyword>
<accession>A0A1M5LQK3</accession>
<sequence>MKNSFVLILILFCVQLVCAQNNSYKYLYIQISEDTAFSKVKPTNNIKIRDLKNKWYAENKEKGLFKIKVTKLKKISMEIDGRNIVIDLTKETKNKFFEISVFIPPQYTIHTKIEFIKGDLTRIIAPKQQSLNIVRIKFPKVIMSDNKALVNENEIFNKYIFD</sequence>
<dbReference type="AlphaFoldDB" id="A0A1M5LQK3"/>
<proteinExistence type="predicted"/>